<organism evidence="1 2">
    <name type="scientific">Funneliformis caledonium</name>
    <dbReference type="NCBI Taxonomy" id="1117310"/>
    <lineage>
        <taxon>Eukaryota</taxon>
        <taxon>Fungi</taxon>
        <taxon>Fungi incertae sedis</taxon>
        <taxon>Mucoromycota</taxon>
        <taxon>Glomeromycotina</taxon>
        <taxon>Glomeromycetes</taxon>
        <taxon>Glomerales</taxon>
        <taxon>Glomeraceae</taxon>
        <taxon>Funneliformis</taxon>
    </lineage>
</organism>
<gene>
    <name evidence="1" type="ORF">FCALED_LOCUS2843</name>
</gene>
<name>A0A9N8Z9R6_9GLOM</name>
<dbReference type="EMBL" id="CAJVPQ010000462">
    <property type="protein sequence ID" value="CAG8483636.1"/>
    <property type="molecule type" value="Genomic_DNA"/>
</dbReference>
<evidence type="ECO:0000313" key="2">
    <source>
        <dbReference type="Proteomes" id="UP000789570"/>
    </source>
</evidence>
<protein>
    <submittedName>
        <fullName evidence="1">8229_t:CDS:1</fullName>
    </submittedName>
</protein>
<accession>A0A9N8Z9R6</accession>
<dbReference type="AlphaFoldDB" id="A0A9N8Z9R6"/>
<evidence type="ECO:0000313" key="1">
    <source>
        <dbReference type="EMBL" id="CAG8483636.1"/>
    </source>
</evidence>
<comment type="caution">
    <text evidence="1">The sequence shown here is derived from an EMBL/GenBank/DDBJ whole genome shotgun (WGS) entry which is preliminary data.</text>
</comment>
<dbReference type="Proteomes" id="UP000789570">
    <property type="component" value="Unassembled WGS sequence"/>
</dbReference>
<reference evidence="1" key="1">
    <citation type="submission" date="2021-06" db="EMBL/GenBank/DDBJ databases">
        <authorList>
            <person name="Kallberg Y."/>
            <person name="Tangrot J."/>
            <person name="Rosling A."/>
        </authorList>
    </citation>
    <scope>NUCLEOTIDE SEQUENCE</scope>
    <source>
        <strain evidence="1">UK204</strain>
    </source>
</reference>
<keyword evidence="2" id="KW-1185">Reference proteome</keyword>
<sequence length="71" mass="8185">MHSLTSKKVYAETSSSLFTSEDMKALKVNFKPPLAEMMLYLMLKLPAFRKNMKNVFSPTLSIKHLDYQISI</sequence>
<proteinExistence type="predicted"/>